<dbReference type="AlphaFoldDB" id="A0A2K1QWQ9"/>
<feature type="transmembrane region" description="Helical" evidence="1">
    <location>
        <begin position="315"/>
        <end position="334"/>
    </location>
</feature>
<reference evidence="2 3" key="1">
    <citation type="submission" date="2017-06" db="EMBL/GenBank/DDBJ databases">
        <title>Draft genome sequence of a variant of Elsinoe murrayae.</title>
        <authorList>
            <person name="Cheng Q."/>
        </authorList>
    </citation>
    <scope>NUCLEOTIDE SEQUENCE [LARGE SCALE GENOMIC DNA]</scope>
    <source>
        <strain evidence="2 3">CQ-2017a</strain>
    </source>
</reference>
<feature type="transmembrane region" description="Helical" evidence="1">
    <location>
        <begin position="108"/>
        <end position="128"/>
    </location>
</feature>
<name>A0A2K1QWQ9_9PEZI</name>
<protein>
    <submittedName>
        <fullName evidence="2">Uncharacterized protein</fullName>
    </submittedName>
</protein>
<dbReference type="STRING" id="2082308.A0A2K1QWQ9"/>
<evidence type="ECO:0000313" key="2">
    <source>
        <dbReference type="EMBL" id="PNS19333.1"/>
    </source>
</evidence>
<keyword evidence="1" id="KW-0812">Transmembrane</keyword>
<evidence type="ECO:0000313" key="3">
    <source>
        <dbReference type="Proteomes" id="UP000243797"/>
    </source>
</evidence>
<gene>
    <name evidence="2" type="ORF">CAC42_2510</name>
</gene>
<comment type="caution">
    <text evidence="2">The sequence shown here is derived from an EMBL/GenBank/DDBJ whole genome shotgun (WGS) entry which is preliminary data.</text>
</comment>
<keyword evidence="1" id="KW-1133">Transmembrane helix</keyword>
<dbReference type="Proteomes" id="UP000243797">
    <property type="component" value="Unassembled WGS sequence"/>
</dbReference>
<keyword evidence="1" id="KW-0472">Membrane</keyword>
<evidence type="ECO:0000256" key="1">
    <source>
        <dbReference type="SAM" id="Phobius"/>
    </source>
</evidence>
<proteinExistence type="predicted"/>
<dbReference type="InParanoid" id="A0A2K1QWQ9"/>
<sequence length="394" mass="42728">MQTPSISNLLSPKDGIVVMENQIALKVTPRDNRKGRHTLLVLPGTELDVEEATQERAAIMNAMAEVKEEARKDSIAGPVIGPGTIMRFQTPPAVTSWRRILQVIQMMFCVHQPLYDVLNGFFLILPVIDPGHAFKGESKYGGGITGFTASALFLLVSVLAYLEAINAPNDPCCAYSLSSEEIRSTGEVFVNITPNISECHHHHQNRTDLLVANKATSADASAPAVPAISVRDKSLNDISTTPLLAISTPSPVIPKSKHYHLLPAPHHFLPSPQRLAILASLLSLLSTILYFPTSILVLPPLVTRLPSATLKWGNWFLQTLSSAGMFIASLLLAAEVQTRCGALGFAVFPTVEGPVFEASMWANFWGCWAFLVAGVLGWYESTEKWPVVKVGNGG</sequence>
<dbReference type="OrthoDB" id="2603at2759"/>
<organism evidence="2 3">
    <name type="scientific">Sphaceloma murrayae</name>
    <dbReference type="NCBI Taxonomy" id="2082308"/>
    <lineage>
        <taxon>Eukaryota</taxon>
        <taxon>Fungi</taxon>
        <taxon>Dikarya</taxon>
        <taxon>Ascomycota</taxon>
        <taxon>Pezizomycotina</taxon>
        <taxon>Dothideomycetes</taxon>
        <taxon>Dothideomycetidae</taxon>
        <taxon>Myriangiales</taxon>
        <taxon>Elsinoaceae</taxon>
        <taxon>Sphaceloma</taxon>
    </lineage>
</organism>
<accession>A0A2K1QWQ9</accession>
<dbReference type="EMBL" id="NKHZ01000032">
    <property type="protein sequence ID" value="PNS19333.1"/>
    <property type="molecule type" value="Genomic_DNA"/>
</dbReference>
<keyword evidence="3" id="KW-1185">Reference proteome</keyword>
<feature type="transmembrane region" description="Helical" evidence="1">
    <location>
        <begin position="275"/>
        <end position="295"/>
    </location>
</feature>
<feature type="transmembrane region" description="Helical" evidence="1">
    <location>
        <begin position="140"/>
        <end position="162"/>
    </location>
</feature>